<organism evidence="9 10">
    <name type="scientific">Pseudomarimonas arenosa</name>
    <dbReference type="NCBI Taxonomy" id="2774145"/>
    <lineage>
        <taxon>Bacteria</taxon>
        <taxon>Pseudomonadati</taxon>
        <taxon>Pseudomonadota</taxon>
        <taxon>Gammaproteobacteria</taxon>
        <taxon>Lysobacterales</taxon>
        <taxon>Lysobacteraceae</taxon>
        <taxon>Pseudomarimonas</taxon>
    </lineage>
</organism>
<keyword evidence="5" id="KW-0520">NAD</keyword>
<feature type="domain" description="RCK N-terminal" evidence="7">
    <location>
        <begin position="1"/>
        <end position="122"/>
    </location>
</feature>
<evidence type="ECO:0000256" key="4">
    <source>
        <dbReference type="ARBA" id="ARBA00022958"/>
    </source>
</evidence>
<dbReference type="PRINTS" id="PR00335">
    <property type="entry name" value="KUPTAKETRKA"/>
</dbReference>
<dbReference type="InterPro" id="IPR003148">
    <property type="entry name" value="RCK_N"/>
</dbReference>
<comment type="caution">
    <text evidence="9">The sequence shown here is derived from an EMBL/GenBank/DDBJ whole genome shotgun (WGS) entry which is preliminary data.</text>
</comment>
<keyword evidence="10" id="KW-1185">Reference proteome</keyword>
<evidence type="ECO:0000259" key="8">
    <source>
        <dbReference type="PROSITE" id="PS51202"/>
    </source>
</evidence>
<evidence type="ECO:0000313" key="10">
    <source>
        <dbReference type="Proteomes" id="UP000613768"/>
    </source>
</evidence>
<dbReference type="PANTHER" id="PTHR43833:SF5">
    <property type="entry name" value="TRK SYSTEM POTASSIUM UPTAKE PROTEIN TRKA"/>
    <property type="match status" value="1"/>
</dbReference>
<evidence type="ECO:0000256" key="3">
    <source>
        <dbReference type="ARBA" id="ARBA00022538"/>
    </source>
</evidence>
<evidence type="ECO:0000256" key="1">
    <source>
        <dbReference type="ARBA" id="ARBA00017378"/>
    </source>
</evidence>
<dbReference type="FunFam" id="3.40.50.720:FF:000042">
    <property type="entry name" value="Trk system potassium transporter TrkA"/>
    <property type="match status" value="1"/>
</dbReference>
<dbReference type="GO" id="GO:0015079">
    <property type="term" value="F:potassium ion transmembrane transporter activity"/>
    <property type="evidence" value="ECO:0007669"/>
    <property type="project" value="InterPro"/>
</dbReference>
<dbReference type="InterPro" id="IPR050721">
    <property type="entry name" value="Trk_Ktr_HKT_K-transport"/>
</dbReference>
<dbReference type="RefSeq" id="WP_192030899.1">
    <property type="nucleotide sequence ID" value="NZ_JACYTR010000053.1"/>
</dbReference>
<feature type="domain" description="RCK N-terminal" evidence="7">
    <location>
        <begin position="232"/>
        <end position="348"/>
    </location>
</feature>
<keyword evidence="4" id="KW-0630">Potassium</keyword>
<evidence type="ECO:0000259" key="7">
    <source>
        <dbReference type="PROSITE" id="PS51201"/>
    </source>
</evidence>
<feature type="domain" description="RCK C-terminal" evidence="8">
    <location>
        <begin position="368"/>
        <end position="453"/>
    </location>
</feature>
<evidence type="ECO:0000256" key="5">
    <source>
        <dbReference type="ARBA" id="ARBA00023027"/>
    </source>
</evidence>
<dbReference type="NCBIfam" id="NF007039">
    <property type="entry name" value="PRK09496.3-2"/>
    <property type="match status" value="1"/>
</dbReference>
<dbReference type="GO" id="GO:0005886">
    <property type="term" value="C:plasma membrane"/>
    <property type="evidence" value="ECO:0007669"/>
    <property type="project" value="InterPro"/>
</dbReference>
<feature type="domain" description="RCK C-terminal" evidence="8">
    <location>
        <begin position="142"/>
        <end position="227"/>
    </location>
</feature>
<protein>
    <recommendedName>
        <fullName evidence="1">Trk system potassium uptake protein TrkA</fullName>
    </recommendedName>
</protein>
<dbReference type="Gene3D" id="3.40.50.720">
    <property type="entry name" value="NAD(P)-binding Rossmann-like Domain"/>
    <property type="match status" value="2"/>
</dbReference>
<accession>A0AAW3ZPQ7</accession>
<evidence type="ECO:0000256" key="6">
    <source>
        <dbReference type="ARBA" id="ARBA00023065"/>
    </source>
</evidence>
<sequence>MKIIILGAGQVGSSVAAALASENNDITVVDTDSAKLKDLAERMDIRTVQGHASLPSVLGHAGAEDADMIIAVTSSDEVNLIACEIADIVYKTPTKIARLREAEYLQHPELTAKTRAAVDVAISPEALVCNHVQRLIEYPGALQALDFADGRAQLVAVRAVPGGALVGHEIRELRSHLPSHVDARVAAIFRAGLPIIPEASSRIESGDEVFFLADRRDIHTVMNELRRAERPVKRVFIAGGGNIGRNLARALEGRFSVKVLERSKERAKRIAEDLLKSIVLVGDCADEALLREENIDQTDVYCALTNDDEANILSAMLAKRLGCQRVIALINRPAYAELVEGGTIDIAVSPQQVTLSALLTWIRQGTMVRVHSLRRGMAEAIEAVAVGDRRTSKVIGRSLEELQLPDAATIGGIVRGDKLLIAHHDVVIEPNDHVIVFLVDKRQLPKVEALFRTDATWI</sequence>
<dbReference type="InterPro" id="IPR006036">
    <property type="entry name" value="K_uptake_TrkA"/>
</dbReference>
<dbReference type="InterPro" id="IPR006037">
    <property type="entry name" value="RCK_C"/>
</dbReference>
<keyword evidence="6" id="KW-0406">Ion transport</keyword>
<dbReference type="SUPFAM" id="SSF51735">
    <property type="entry name" value="NAD(P)-binding Rossmann-fold domains"/>
    <property type="match status" value="2"/>
</dbReference>
<keyword evidence="2" id="KW-0813">Transport</keyword>
<dbReference type="Pfam" id="PF02080">
    <property type="entry name" value="TrkA_C"/>
    <property type="match status" value="2"/>
</dbReference>
<proteinExistence type="predicted"/>
<dbReference type="InterPro" id="IPR036291">
    <property type="entry name" value="NAD(P)-bd_dom_sf"/>
</dbReference>
<dbReference type="PROSITE" id="PS51201">
    <property type="entry name" value="RCK_N"/>
    <property type="match status" value="2"/>
</dbReference>
<reference evidence="9 10" key="1">
    <citation type="submission" date="2020-09" db="EMBL/GenBank/DDBJ databases">
        <title>Pseudoxanthomonas sp. CAU 1598 isolated from sand of Yaerae Beach.</title>
        <authorList>
            <person name="Kim W."/>
        </authorList>
    </citation>
    <scope>NUCLEOTIDE SEQUENCE [LARGE SCALE GENOMIC DNA]</scope>
    <source>
        <strain evidence="9 10">CAU 1598</strain>
    </source>
</reference>
<dbReference type="SUPFAM" id="SSF116726">
    <property type="entry name" value="TrkA C-terminal domain-like"/>
    <property type="match status" value="2"/>
</dbReference>
<dbReference type="PANTHER" id="PTHR43833">
    <property type="entry name" value="POTASSIUM CHANNEL PROTEIN 2-RELATED-RELATED"/>
    <property type="match status" value="1"/>
</dbReference>
<dbReference type="Gene3D" id="3.30.70.1450">
    <property type="entry name" value="Regulator of K+ conductance, C-terminal domain"/>
    <property type="match status" value="2"/>
</dbReference>
<name>A0AAW3ZPQ7_9GAMM</name>
<keyword evidence="3" id="KW-0633">Potassium transport</keyword>
<gene>
    <name evidence="9" type="primary">trkA</name>
    <name evidence="9" type="ORF">IFO71_17180</name>
</gene>
<dbReference type="PROSITE" id="PS51202">
    <property type="entry name" value="RCK_C"/>
    <property type="match status" value="2"/>
</dbReference>
<dbReference type="InterPro" id="IPR036721">
    <property type="entry name" value="RCK_C_sf"/>
</dbReference>
<dbReference type="NCBIfam" id="NF007031">
    <property type="entry name" value="PRK09496.1-2"/>
    <property type="match status" value="1"/>
</dbReference>
<dbReference type="Pfam" id="PF02254">
    <property type="entry name" value="TrkA_N"/>
    <property type="match status" value="2"/>
</dbReference>
<evidence type="ECO:0000313" key="9">
    <source>
        <dbReference type="EMBL" id="MBD8527479.1"/>
    </source>
</evidence>
<dbReference type="NCBIfam" id="NF007030">
    <property type="entry name" value="PRK09496.1-1"/>
    <property type="match status" value="1"/>
</dbReference>
<dbReference type="AlphaFoldDB" id="A0AAW3ZPQ7"/>
<evidence type="ECO:0000256" key="2">
    <source>
        <dbReference type="ARBA" id="ARBA00022448"/>
    </source>
</evidence>
<dbReference type="Proteomes" id="UP000613768">
    <property type="component" value="Unassembled WGS sequence"/>
</dbReference>
<dbReference type="EMBL" id="JACYTR010000053">
    <property type="protein sequence ID" value="MBD8527479.1"/>
    <property type="molecule type" value="Genomic_DNA"/>
</dbReference>
<dbReference type="NCBIfam" id="NF007032">
    <property type="entry name" value="PRK09496.1-4"/>
    <property type="match status" value="1"/>
</dbReference>